<dbReference type="PANTHER" id="PTHR34504:SF2">
    <property type="entry name" value="UPF0150 PROTEIN SSL0259"/>
    <property type="match status" value="1"/>
</dbReference>
<accession>A0A1S1WTB6</accession>
<proteinExistence type="predicted"/>
<reference evidence="2 3" key="1">
    <citation type="submission" date="2016-09" db="EMBL/GenBank/DDBJ databases">
        <title>Chromobacterium muskegensis sp. nov., an insecticidal bacterium isolated from Sphagnum bogs.</title>
        <authorList>
            <person name="Sparks M.E."/>
            <person name="Blackburn M.B."/>
            <person name="Gundersen-Rindal D.E."/>
            <person name="Mitchell A."/>
            <person name="Farrar R."/>
            <person name="Kuhar D."/>
        </authorList>
    </citation>
    <scope>NUCLEOTIDE SEQUENCE [LARGE SCALE GENOMIC DNA]</scope>
    <source>
        <strain evidence="2 3">37-2</strain>
    </source>
</reference>
<dbReference type="PANTHER" id="PTHR34504">
    <property type="entry name" value="ANTITOXIN HICB"/>
    <property type="match status" value="1"/>
</dbReference>
<evidence type="ECO:0000313" key="3">
    <source>
        <dbReference type="Proteomes" id="UP000180088"/>
    </source>
</evidence>
<dbReference type="InterPro" id="IPR035069">
    <property type="entry name" value="TTHA1013/TTHA0281-like"/>
</dbReference>
<comment type="caution">
    <text evidence="2">The sequence shown here is derived from an EMBL/GenBank/DDBJ whole genome shotgun (WGS) entry which is preliminary data.</text>
</comment>
<dbReference type="AlphaFoldDB" id="A0A1S1WTB6"/>
<evidence type="ECO:0000259" key="1">
    <source>
        <dbReference type="Pfam" id="PF15919"/>
    </source>
</evidence>
<dbReference type="CDD" id="cd22231">
    <property type="entry name" value="RHH_NikR_HicB-like"/>
    <property type="match status" value="1"/>
</dbReference>
<sequence>MLFPIAIEPGDADHAYGVIVPDIPGCFSAGDTLDEAMSSAKEAIDLHLEGLDEDDAIIPTAGTVQAHSANPEYQGFIWAVVEVDITRYLGKATKINVTLPANLIRRIDDFVGAHPEYDSRSGFLARSALKELQQSA</sequence>
<dbReference type="EMBL" id="MKCS01000004">
    <property type="protein sequence ID" value="OHX10529.1"/>
    <property type="molecule type" value="Genomic_DNA"/>
</dbReference>
<dbReference type="Proteomes" id="UP000180088">
    <property type="component" value="Unassembled WGS sequence"/>
</dbReference>
<dbReference type="Gene3D" id="3.30.160.250">
    <property type="match status" value="1"/>
</dbReference>
<dbReference type="SUPFAM" id="SSF143100">
    <property type="entry name" value="TTHA1013/TTHA0281-like"/>
    <property type="match status" value="1"/>
</dbReference>
<dbReference type="OrthoDB" id="9807959at2"/>
<dbReference type="STRING" id="1903179.BI347_20705"/>
<evidence type="ECO:0000313" key="2">
    <source>
        <dbReference type="EMBL" id="OHX10529.1"/>
    </source>
</evidence>
<protein>
    <recommendedName>
        <fullName evidence="1">HicB-like antitoxin of toxin-antitoxin system domain-containing protein</fullName>
    </recommendedName>
</protein>
<dbReference type="InterPro" id="IPR031807">
    <property type="entry name" value="HicB-like"/>
</dbReference>
<name>A0A1S1WTB6_9NEIS</name>
<dbReference type="InterPro" id="IPR051404">
    <property type="entry name" value="TA_system_antitoxin"/>
</dbReference>
<gene>
    <name evidence="2" type="ORF">BI347_20705</name>
</gene>
<feature type="domain" description="HicB-like antitoxin of toxin-antitoxin system" evidence="1">
    <location>
        <begin position="3"/>
        <end position="128"/>
    </location>
</feature>
<organism evidence="2 3">
    <name type="scientific">Chromobacterium sphagni</name>
    <dbReference type="NCBI Taxonomy" id="1903179"/>
    <lineage>
        <taxon>Bacteria</taxon>
        <taxon>Pseudomonadati</taxon>
        <taxon>Pseudomonadota</taxon>
        <taxon>Betaproteobacteria</taxon>
        <taxon>Neisseriales</taxon>
        <taxon>Chromobacteriaceae</taxon>
        <taxon>Chromobacterium</taxon>
    </lineage>
</organism>
<dbReference type="Pfam" id="PF15919">
    <property type="entry name" value="HicB_lk_antitox"/>
    <property type="match status" value="1"/>
</dbReference>